<keyword evidence="6 7" id="KW-0349">Heme</keyword>
<protein>
    <recommendedName>
        <fullName evidence="10">Cytochrome P450</fullName>
    </recommendedName>
</protein>
<gene>
    <name evidence="8" type="ORF">Clacol_001967</name>
</gene>
<dbReference type="GO" id="GO:0004497">
    <property type="term" value="F:monooxygenase activity"/>
    <property type="evidence" value="ECO:0007669"/>
    <property type="project" value="UniProtKB-KW"/>
</dbReference>
<comment type="cofactor">
    <cofactor evidence="1 6">
        <name>heme</name>
        <dbReference type="ChEBI" id="CHEBI:30413"/>
    </cofactor>
</comment>
<reference evidence="8" key="1">
    <citation type="submission" date="2021-10" db="EMBL/GenBank/DDBJ databases">
        <title>De novo Genome Assembly of Clathrus columnatus (Basidiomycota, Fungi) Using Illumina and Nanopore Sequence Data.</title>
        <authorList>
            <person name="Ogiso-Tanaka E."/>
            <person name="Itagaki H."/>
            <person name="Hosoya T."/>
            <person name="Hosaka K."/>
        </authorList>
    </citation>
    <scope>NUCLEOTIDE SEQUENCE</scope>
    <source>
        <strain evidence="8">MO-923</strain>
    </source>
</reference>
<sequence>MSSTDFDRLSQSLSTGVHFNEHLSTCSWIGFTLLTILLAFRIFKPDPLAHIPAVGGTGSIYRVPDKDRWHIIVSRADQIKEFFKTPDDILSVNGYIDTTFFISYLMGPTLMSNLYHVGIVRSQLNRNLGTIFNDLRNEIHIAFDDNIRPTDDWTAIHAYPKMVEVVARASNRIFVGLPMYACYRPRTGISQNQYRLCFEYKLSKSVAIAAKHLGPVIKERQDKIDAYGHDYPEKPVDILSWLMEEAVGEERSIENLTKRILSLNFAAVHTTSMVLCPSSHSEGLLIIYLQTFTSALYHLAAEPHYIPPMREEIERVIAEEGWTKTAMTKMRKLDSFLKENLRHNVIHFVSSAGLTLKDFTFSDGTVIPKGSVVSAAVHPAHYNEENYPDSEKFDGFRYAKIRAQDGYNNTNQLVNTSLDYLSFGHGKHACPGRFFAGK</sequence>
<keyword evidence="4 7" id="KW-0560">Oxidoreductase</keyword>
<evidence type="ECO:0000313" key="9">
    <source>
        <dbReference type="Proteomes" id="UP001050691"/>
    </source>
</evidence>
<dbReference type="GO" id="GO:0020037">
    <property type="term" value="F:heme binding"/>
    <property type="evidence" value="ECO:0007669"/>
    <property type="project" value="InterPro"/>
</dbReference>
<dbReference type="Pfam" id="PF00067">
    <property type="entry name" value="p450"/>
    <property type="match status" value="1"/>
</dbReference>
<dbReference type="InterPro" id="IPR001128">
    <property type="entry name" value="Cyt_P450"/>
</dbReference>
<dbReference type="PROSITE" id="PS00086">
    <property type="entry name" value="CYTOCHROME_P450"/>
    <property type="match status" value="1"/>
</dbReference>
<comment type="similarity">
    <text evidence="2 7">Belongs to the cytochrome P450 family.</text>
</comment>
<evidence type="ECO:0000256" key="1">
    <source>
        <dbReference type="ARBA" id="ARBA00001971"/>
    </source>
</evidence>
<evidence type="ECO:0000256" key="4">
    <source>
        <dbReference type="ARBA" id="ARBA00023002"/>
    </source>
</evidence>
<keyword evidence="7" id="KW-0503">Monooxygenase</keyword>
<dbReference type="AlphaFoldDB" id="A0AAV5A2C2"/>
<evidence type="ECO:0000256" key="7">
    <source>
        <dbReference type="RuleBase" id="RU000461"/>
    </source>
</evidence>
<dbReference type="PRINTS" id="PR00465">
    <property type="entry name" value="EP450IV"/>
</dbReference>
<evidence type="ECO:0000256" key="6">
    <source>
        <dbReference type="PIRSR" id="PIRSR602403-1"/>
    </source>
</evidence>
<accession>A0AAV5A2C2</accession>
<dbReference type="Proteomes" id="UP001050691">
    <property type="component" value="Unassembled WGS sequence"/>
</dbReference>
<keyword evidence="5 6" id="KW-0408">Iron</keyword>
<dbReference type="GO" id="GO:0016705">
    <property type="term" value="F:oxidoreductase activity, acting on paired donors, with incorporation or reduction of molecular oxygen"/>
    <property type="evidence" value="ECO:0007669"/>
    <property type="project" value="InterPro"/>
</dbReference>
<dbReference type="InterPro" id="IPR017972">
    <property type="entry name" value="Cyt_P450_CS"/>
</dbReference>
<dbReference type="InterPro" id="IPR002403">
    <property type="entry name" value="Cyt_P450_E_grp-IV"/>
</dbReference>
<dbReference type="SUPFAM" id="SSF48264">
    <property type="entry name" value="Cytochrome P450"/>
    <property type="match status" value="1"/>
</dbReference>
<keyword evidence="9" id="KW-1185">Reference proteome</keyword>
<dbReference type="InterPro" id="IPR036396">
    <property type="entry name" value="Cyt_P450_sf"/>
</dbReference>
<dbReference type="PANTHER" id="PTHR46206">
    <property type="entry name" value="CYTOCHROME P450"/>
    <property type="match status" value="1"/>
</dbReference>
<dbReference type="Gene3D" id="1.10.630.10">
    <property type="entry name" value="Cytochrome P450"/>
    <property type="match status" value="1"/>
</dbReference>
<evidence type="ECO:0000313" key="8">
    <source>
        <dbReference type="EMBL" id="GJJ07762.1"/>
    </source>
</evidence>
<comment type="caution">
    <text evidence="8">The sequence shown here is derived from an EMBL/GenBank/DDBJ whole genome shotgun (WGS) entry which is preliminary data.</text>
</comment>
<organism evidence="8 9">
    <name type="scientific">Clathrus columnatus</name>
    <dbReference type="NCBI Taxonomy" id="1419009"/>
    <lineage>
        <taxon>Eukaryota</taxon>
        <taxon>Fungi</taxon>
        <taxon>Dikarya</taxon>
        <taxon>Basidiomycota</taxon>
        <taxon>Agaricomycotina</taxon>
        <taxon>Agaricomycetes</taxon>
        <taxon>Phallomycetidae</taxon>
        <taxon>Phallales</taxon>
        <taxon>Clathraceae</taxon>
        <taxon>Clathrus</taxon>
    </lineage>
</organism>
<evidence type="ECO:0008006" key="10">
    <source>
        <dbReference type="Google" id="ProtNLM"/>
    </source>
</evidence>
<dbReference type="CDD" id="cd11041">
    <property type="entry name" value="CYP503A1-like"/>
    <property type="match status" value="1"/>
</dbReference>
<evidence type="ECO:0000256" key="5">
    <source>
        <dbReference type="ARBA" id="ARBA00023004"/>
    </source>
</evidence>
<name>A0AAV5A2C2_9AGAM</name>
<evidence type="ECO:0000256" key="2">
    <source>
        <dbReference type="ARBA" id="ARBA00010617"/>
    </source>
</evidence>
<dbReference type="GO" id="GO:0005506">
    <property type="term" value="F:iron ion binding"/>
    <property type="evidence" value="ECO:0007669"/>
    <property type="project" value="InterPro"/>
</dbReference>
<keyword evidence="3 6" id="KW-0479">Metal-binding</keyword>
<evidence type="ECO:0000256" key="3">
    <source>
        <dbReference type="ARBA" id="ARBA00022723"/>
    </source>
</evidence>
<proteinExistence type="inferred from homology"/>
<dbReference type="EMBL" id="BPWL01000002">
    <property type="protein sequence ID" value="GJJ07762.1"/>
    <property type="molecule type" value="Genomic_DNA"/>
</dbReference>
<feature type="binding site" description="axial binding residue" evidence="6">
    <location>
        <position position="430"/>
    </location>
    <ligand>
        <name>heme</name>
        <dbReference type="ChEBI" id="CHEBI:30413"/>
    </ligand>
    <ligandPart>
        <name>Fe</name>
        <dbReference type="ChEBI" id="CHEBI:18248"/>
    </ligandPart>
</feature>